<reference evidence="13 14" key="1">
    <citation type="submission" date="2019-03" db="EMBL/GenBank/DDBJ databases">
        <title>Genomic Encyclopedia of Type Strains, Phase IV (KMG-IV): sequencing the most valuable type-strain genomes for metagenomic binning, comparative biology and taxonomic classification.</title>
        <authorList>
            <person name="Goeker M."/>
        </authorList>
    </citation>
    <scope>NUCLEOTIDE SEQUENCE [LARGE SCALE GENOMIC DNA]</scope>
    <source>
        <strain evidence="13 14">DSM 21667</strain>
    </source>
</reference>
<dbReference type="PANTHER" id="PTHR38831:SF2">
    <property type="entry name" value="TYPE II SECRETION SYSTEM PROTEIN K"/>
    <property type="match status" value="1"/>
</dbReference>
<evidence type="ECO:0000256" key="5">
    <source>
        <dbReference type="ARBA" id="ARBA00022519"/>
    </source>
</evidence>
<evidence type="ECO:0000256" key="3">
    <source>
        <dbReference type="ARBA" id="ARBA00022448"/>
    </source>
</evidence>
<accession>A0A4V3DNK5</accession>
<comment type="caution">
    <text evidence="13">The sequence shown here is derived from an EMBL/GenBank/DDBJ whole genome shotgun (WGS) entry which is preliminary data.</text>
</comment>
<dbReference type="Proteomes" id="UP000295293">
    <property type="component" value="Unassembled WGS sequence"/>
</dbReference>
<proteinExistence type="inferred from homology"/>
<keyword evidence="9 11" id="KW-0472">Membrane</keyword>
<evidence type="ECO:0000256" key="1">
    <source>
        <dbReference type="ARBA" id="ARBA00004533"/>
    </source>
</evidence>
<dbReference type="Pfam" id="PF21687">
    <property type="entry name" value="T2SSK_1st"/>
    <property type="match status" value="1"/>
</dbReference>
<dbReference type="InterPro" id="IPR049031">
    <property type="entry name" value="T2SSK_SAM-like_1st"/>
</dbReference>
<comment type="similarity">
    <text evidence="2">Belongs to the GSP K family.</text>
</comment>
<dbReference type="InterPro" id="IPR005628">
    <property type="entry name" value="GspK"/>
</dbReference>
<evidence type="ECO:0000259" key="12">
    <source>
        <dbReference type="Pfam" id="PF21687"/>
    </source>
</evidence>
<keyword evidence="5" id="KW-0997">Cell inner membrane</keyword>
<dbReference type="PANTHER" id="PTHR38831">
    <property type="entry name" value="TYPE II SECRETION SYSTEM PROTEIN K"/>
    <property type="match status" value="1"/>
</dbReference>
<evidence type="ECO:0000313" key="13">
    <source>
        <dbReference type="EMBL" id="TDR48776.1"/>
    </source>
</evidence>
<keyword evidence="7" id="KW-0653">Protein transport</keyword>
<name>A0A4V3DNK5_9GAMM</name>
<dbReference type="InterPro" id="IPR038072">
    <property type="entry name" value="GspK_central_sf"/>
</dbReference>
<dbReference type="GO" id="GO:0009306">
    <property type="term" value="P:protein secretion"/>
    <property type="evidence" value="ECO:0007669"/>
    <property type="project" value="InterPro"/>
</dbReference>
<evidence type="ECO:0000256" key="8">
    <source>
        <dbReference type="ARBA" id="ARBA00022989"/>
    </source>
</evidence>
<feature type="region of interest" description="Disordered" evidence="10">
    <location>
        <begin position="139"/>
        <end position="162"/>
    </location>
</feature>
<comment type="subcellular location">
    <subcellularLocation>
        <location evidence="1">Cell inner membrane</location>
    </subcellularLocation>
</comment>
<feature type="domain" description="T2SS protein K first SAM-like" evidence="12">
    <location>
        <begin position="106"/>
        <end position="197"/>
    </location>
</feature>
<dbReference type="SUPFAM" id="SSF158544">
    <property type="entry name" value="GspK insert domain-like"/>
    <property type="match status" value="1"/>
</dbReference>
<evidence type="ECO:0000313" key="14">
    <source>
        <dbReference type="Proteomes" id="UP000295293"/>
    </source>
</evidence>
<organism evidence="13 14">
    <name type="scientific">Tahibacter aquaticus</name>
    <dbReference type="NCBI Taxonomy" id="520092"/>
    <lineage>
        <taxon>Bacteria</taxon>
        <taxon>Pseudomonadati</taxon>
        <taxon>Pseudomonadota</taxon>
        <taxon>Gammaproteobacteria</taxon>
        <taxon>Lysobacterales</taxon>
        <taxon>Rhodanobacteraceae</taxon>
        <taxon>Tahibacter</taxon>
    </lineage>
</organism>
<feature type="transmembrane region" description="Helical" evidence="11">
    <location>
        <begin position="15"/>
        <end position="38"/>
    </location>
</feature>
<keyword evidence="14" id="KW-1185">Reference proteome</keyword>
<keyword evidence="4" id="KW-1003">Cell membrane</keyword>
<evidence type="ECO:0000256" key="6">
    <source>
        <dbReference type="ARBA" id="ARBA00022692"/>
    </source>
</evidence>
<evidence type="ECO:0000256" key="4">
    <source>
        <dbReference type="ARBA" id="ARBA00022475"/>
    </source>
</evidence>
<gene>
    <name evidence="13" type="ORF">DFR29_101400</name>
</gene>
<dbReference type="EMBL" id="SNZH01000001">
    <property type="protein sequence ID" value="TDR48776.1"/>
    <property type="molecule type" value="Genomic_DNA"/>
</dbReference>
<evidence type="ECO:0000256" key="2">
    <source>
        <dbReference type="ARBA" id="ARBA00007246"/>
    </source>
</evidence>
<evidence type="ECO:0000256" key="7">
    <source>
        <dbReference type="ARBA" id="ARBA00022927"/>
    </source>
</evidence>
<evidence type="ECO:0000256" key="9">
    <source>
        <dbReference type="ARBA" id="ARBA00023136"/>
    </source>
</evidence>
<keyword evidence="3" id="KW-0813">Transport</keyword>
<dbReference type="Gene3D" id="1.10.40.60">
    <property type="entry name" value="EpsJ-like"/>
    <property type="match status" value="1"/>
</dbReference>
<feature type="compositionally biased region" description="Basic and acidic residues" evidence="10">
    <location>
        <begin position="150"/>
        <end position="160"/>
    </location>
</feature>
<sequence length="303" mass="33235">MSRAVRHGPARQRGVAFILVLWVIALMSILLGSFAVIARTENLQARHLFDATAARYAAEAGIHRAIYEMRNPDPLTRWVADGRPYEFDFDDAKIELRMIDDSGKIDINVADALLLKALFQSSGIEEQRAEELADAIIDWRDPDDLTGPHGAEESEYKSEGLKYAPRNAPFETVSEVQQVLGMDYDVYHSIEKAITLYSGRTQPSPGYAPLEVLRAMPGMTEEQAQMILAQRQALPPGSPPSGLLMPDGTPVVAEGGGLTYSIESRATLPNGSSTRLDATIRLGGQGVGGRPFVVLRWRDGEDQ</sequence>
<dbReference type="RefSeq" id="WP_166653815.1">
    <property type="nucleotide sequence ID" value="NZ_SNZH01000001.1"/>
</dbReference>
<evidence type="ECO:0000256" key="10">
    <source>
        <dbReference type="SAM" id="MobiDB-lite"/>
    </source>
</evidence>
<protein>
    <submittedName>
        <fullName evidence="13">General secretion pathway protein K</fullName>
    </submittedName>
</protein>
<dbReference type="GO" id="GO:0005886">
    <property type="term" value="C:plasma membrane"/>
    <property type="evidence" value="ECO:0007669"/>
    <property type="project" value="UniProtKB-SubCell"/>
</dbReference>
<keyword evidence="6 11" id="KW-0812">Transmembrane</keyword>
<keyword evidence="8 11" id="KW-1133">Transmembrane helix</keyword>
<dbReference type="AlphaFoldDB" id="A0A4V3DNK5"/>
<evidence type="ECO:0000256" key="11">
    <source>
        <dbReference type="SAM" id="Phobius"/>
    </source>
</evidence>